<comment type="cofactor">
    <cofactor evidence="1 19">
        <name>FAD</name>
        <dbReference type="ChEBI" id="CHEBI:57692"/>
    </cofactor>
</comment>
<proteinExistence type="inferred from homology"/>
<dbReference type="PANTHER" id="PTHR11552:SF201">
    <property type="entry name" value="GLUCOSE-METHANOL-CHOLINE OXIDOREDUCTASE N-TERMINAL DOMAIN-CONTAINING PROTEIN"/>
    <property type="match status" value="1"/>
</dbReference>
<evidence type="ECO:0000256" key="14">
    <source>
        <dbReference type="ARBA" id="ARBA00034010"/>
    </source>
</evidence>
<dbReference type="PANTHER" id="PTHR11552">
    <property type="entry name" value="GLUCOSE-METHANOL-CHOLINE GMC OXIDOREDUCTASE"/>
    <property type="match status" value="1"/>
</dbReference>
<evidence type="ECO:0000256" key="13">
    <source>
        <dbReference type="ARBA" id="ARBA00033986"/>
    </source>
</evidence>
<comment type="catalytic activity">
    <reaction evidence="15">
        <text>pyranose + acceptor = pyranos-3-ulose + reduced acceptor.</text>
        <dbReference type="EC" id="1.1.99.29"/>
    </reaction>
</comment>
<keyword evidence="8" id="KW-0732">Signal</keyword>
<evidence type="ECO:0000256" key="8">
    <source>
        <dbReference type="ARBA" id="ARBA00022729"/>
    </source>
</evidence>
<evidence type="ECO:0000256" key="9">
    <source>
        <dbReference type="ARBA" id="ARBA00022827"/>
    </source>
</evidence>
<reference evidence="21 22" key="1">
    <citation type="journal article" date="2020" name="ISME J.">
        <title>Uncovering the hidden diversity of litter-decomposition mechanisms in mushroom-forming fungi.</title>
        <authorList>
            <person name="Floudas D."/>
            <person name="Bentzer J."/>
            <person name="Ahren D."/>
            <person name="Johansson T."/>
            <person name="Persson P."/>
            <person name="Tunlid A."/>
        </authorList>
    </citation>
    <scope>NUCLEOTIDE SEQUENCE [LARGE SCALE GENOMIC DNA]</scope>
    <source>
        <strain evidence="21 22">CBS 146.42</strain>
    </source>
</reference>
<evidence type="ECO:0000313" key="21">
    <source>
        <dbReference type="EMBL" id="KAF5348801.1"/>
    </source>
</evidence>
<keyword evidence="11" id="KW-0325">Glycoprotein</keyword>
<accession>A0A8H5CVH4</accession>
<dbReference type="PIRSF" id="PIRSF000137">
    <property type="entry name" value="Alcohol_oxidase"/>
    <property type="match status" value="1"/>
</dbReference>
<evidence type="ECO:0000256" key="4">
    <source>
        <dbReference type="ARBA" id="ARBA00011245"/>
    </source>
</evidence>
<evidence type="ECO:0000256" key="19">
    <source>
        <dbReference type="PIRSR" id="PIRSR000137-2"/>
    </source>
</evidence>
<evidence type="ECO:0000256" key="7">
    <source>
        <dbReference type="ARBA" id="ARBA00022630"/>
    </source>
</evidence>
<keyword evidence="7" id="KW-0285">Flavoprotein</keyword>
<keyword evidence="22" id="KW-1185">Reference proteome</keyword>
<name>A0A8H5CVH4_9AGAR</name>
<dbReference type="EMBL" id="JAACJO010000018">
    <property type="protein sequence ID" value="KAF5348801.1"/>
    <property type="molecule type" value="Genomic_DNA"/>
</dbReference>
<evidence type="ECO:0000256" key="17">
    <source>
        <dbReference type="ARBA" id="ARBA00034059"/>
    </source>
</evidence>
<dbReference type="Pfam" id="PF05199">
    <property type="entry name" value="GMC_oxred_C"/>
    <property type="match status" value="1"/>
</dbReference>
<feature type="domain" description="Glucose-methanol-choline oxidoreductase N-terminal" evidence="20">
    <location>
        <begin position="317"/>
        <end position="331"/>
    </location>
</feature>
<comment type="caution">
    <text evidence="21">The sequence shown here is derived from an EMBL/GenBank/DDBJ whole genome shotgun (WGS) entry which is preliminary data.</text>
</comment>
<comment type="catalytic activity">
    <reaction evidence="16">
        <text>a pyranoside + acceptor = a pyranosid-3-ulose + reduced acceptor.</text>
        <dbReference type="EC" id="1.1.99.29"/>
    </reaction>
</comment>
<dbReference type="Gene3D" id="3.30.560.10">
    <property type="entry name" value="Glucose Oxidase, domain 3"/>
    <property type="match status" value="1"/>
</dbReference>
<evidence type="ECO:0000256" key="3">
    <source>
        <dbReference type="ARBA" id="ARBA00010790"/>
    </source>
</evidence>
<comment type="function">
    <text evidence="12">Catalyzes the single-oxidation or sequential double oxidation reaction of carbohydrates primarily at carbon-2 and/or carbon-3 with the concomitant reduction of the flavin. The enzyme exhibits a broad sugar substrate specificity, oxidizing different aldopyranoses to the corresponding C-1, C-2, C-3 or C-1,2, C-2,3 and C-3,4 (di)dehydro sugars with substrate-specific regioselectivity. Accepts only a narrow range of electron acceptors such as substituted benzoquinones and complexed metal ions and reacts extremely slowly with O(2) as acceptor. May play a role in the natural recycling of plant matter by oxidizing all major monosaccharides in lignocellulose and by reducing quinone compounds or reactive radical species generated during lignin depolymerization.</text>
</comment>
<evidence type="ECO:0000256" key="12">
    <source>
        <dbReference type="ARBA" id="ARBA00024699"/>
    </source>
</evidence>
<comment type="subcellular location">
    <subcellularLocation>
        <location evidence="2">Secreted</location>
    </subcellularLocation>
</comment>
<comment type="catalytic activity">
    <reaction evidence="17">
        <text>a pyranoside + acceptor = a pyranosid-3,4-diulose + reduced acceptor.</text>
        <dbReference type="EC" id="1.1.99.29"/>
    </reaction>
</comment>
<dbReference type="EC" id="1.1.99.29" evidence="5"/>
<dbReference type="GO" id="GO:0005576">
    <property type="term" value="C:extracellular region"/>
    <property type="evidence" value="ECO:0007669"/>
    <property type="project" value="UniProtKB-SubCell"/>
</dbReference>
<evidence type="ECO:0000256" key="16">
    <source>
        <dbReference type="ARBA" id="ARBA00034050"/>
    </source>
</evidence>
<dbReference type="InterPro" id="IPR007867">
    <property type="entry name" value="GMC_OxRtase_C"/>
</dbReference>
<evidence type="ECO:0000259" key="20">
    <source>
        <dbReference type="PROSITE" id="PS00624"/>
    </source>
</evidence>
<keyword evidence="10" id="KW-0560">Oxidoreductase</keyword>
<dbReference type="Pfam" id="PF00732">
    <property type="entry name" value="GMC_oxred_N"/>
    <property type="match status" value="1"/>
</dbReference>
<evidence type="ECO:0000256" key="15">
    <source>
        <dbReference type="ARBA" id="ARBA00034029"/>
    </source>
</evidence>
<feature type="binding site" evidence="19">
    <location>
        <position position="273"/>
    </location>
    <ligand>
        <name>FAD</name>
        <dbReference type="ChEBI" id="CHEBI:57692"/>
    </ligand>
</feature>
<dbReference type="Gene3D" id="3.50.50.60">
    <property type="entry name" value="FAD/NAD(P)-binding domain"/>
    <property type="match status" value="1"/>
</dbReference>
<dbReference type="PROSITE" id="PS00624">
    <property type="entry name" value="GMC_OXRED_2"/>
    <property type="match status" value="1"/>
</dbReference>
<evidence type="ECO:0000256" key="5">
    <source>
        <dbReference type="ARBA" id="ARBA00013177"/>
    </source>
</evidence>
<dbReference type="SUPFAM" id="SSF51905">
    <property type="entry name" value="FAD/NAD(P)-binding domain"/>
    <property type="match status" value="1"/>
</dbReference>
<dbReference type="InterPro" id="IPR036188">
    <property type="entry name" value="FAD/NAD-bd_sf"/>
</dbReference>
<feature type="active site" description="Proton donor" evidence="18">
    <location>
        <position position="606"/>
    </location>
</feature>
<comment type="subunit">
    <text evidence="4">Monomer.</text>
</comment>
<evidence type="ECO:0000256" key="10">
    <source>
        <dbReference type="ARBA" id="ARBA00023002"/>
    </source>
</evidence>
<comment type="catalytic activity">
    <reaction evidence="14">
        <text>pyranose + acceptor = pyranos-2,3-diulose + reduced acceptor.</text>
        <dbReference type="EC" id="1.1.99.29"/>
    </reaction>
</comment>
<comment type="catalytic activity">
    <reaction evidence="13">
        <text>pyranose + acceptor = pyranos-2-ulose + reduced acceptor.</text>
        <dbReference type="EC" id="1.1.99.29"/>
    </reaction>
</comment>
<dbReference type="GO" id="GO:0050660">
    <property type="term" value="F:flavin adenine dinucleotide binding"/>
    <property type="evidence" value="ECO:0007669"/>
    <property type="project" value="InterPro"/>
</dbReference>
<gene>
    <name evidence="21" type="ORF">D9756_009788</name>
</gene>
<dbReference type="SUPFAM" id="SSF54373">
    <property type="entry name" value="FAD-linked reductases, C-terminal domain"/>
    <property type="match status" value="1"/>
</dbReference>
<dbReference type="AlphaFoldDB" id="A0A8H5CVH4"/>
<organism evidence="21 22">
    <name type="scientific">Leucocoprinus leucothites</name>
    <dbReference type="NCBI Taxonomy" id="201217"/>
    <lineage>
        <taxon>Eukaryota</taxon>
        <taxon>Fungi</taxon>
        <taxon>Dikarya</taxon>
        <taxon>Basidiomycota</taxon>
        <taxon>Agaricomycotina</taxon>
        <taxon>Agaricomycetes</taxon>
        <taxon>Agaricomycetidae</taxon>
        <taxon>Agaricales</taxon>
        <taxon>Agaricineae</taxon>
        <taxon>Agaricaceae</taxon>
        <taxon>Leucocoprinus</taxon>
    </lineage>
</organism>
<dbReference type="InterPro" id="IPR012132">
    <property type="entry name" value="GMC_OxRdtase"/>
</dbReference>
<dbReference type="InterPro" id="IPR000172">
    <property type="entry name" value="GMC_OxRdtase_N"/>
</dbReference>
<dbReference type="Proteomes" id="UP000559027">
    <property type="component" value="Unassembled WGS sequence"/>
</dbReference>
<feature type="active site" description="Proton acceptor" evidence="18">
    <location>
        <position position="649"/>
    </location>
</feature>
<dbReference type="GO" id="GO:0033718">
    <property type="term" value="F:pyranose dehydrogenase (acceptor) activity"/>
    <property type="evidence" value="ECO:0007669"/>
    <property type="project" value="UniProtKB-EC"/>
</dbReference>
<comment type="similarity">
    <text evidence="3">Belongs to the GMC oxidoreductase family.</text>
</comment>
<protein>
    <recommendedName>
        <fullName evidence="5">pyranose dehydrogenase (acceptor)</fullName>
        <ecNumber evidence="5">1.1.99.29</ecNumber>
    </recommendedName>
</protein>
<dbReference type="OrthoDB" id="269227at2759"/>
<keyword evidence="9 19" id="KW-0274">FAD</keyword>
<evidence type="ECO:0000256" key="2">
    <source>
        <dbReference type="ARBA" id="ARBA00004613"/>
    </source>
</evidence>
<evidence type="ECO:0000256" key="18">
    <source>
        <dbReference type="PIRSR" id="PIRSR000137-1"/>
    </source>
</evidence>
<sequence length="673" mass="73468">MPIATLDEFLARSNSPDSPFDYLIIGGGTAGLVVAHRLTENANISVGVIEAGLYHGRSDEKPILHTPGLIGLAVNNPLYDWILRSVPQANGNNRILPFPRGKCLGGSSLINYLGHTRPSKDEYDALEASFNNTGWTWDTLLEYMKKSESFSQYEVIESRGRAAPPGSYVPKPDAAVHGTHGPILHSQPPPWPPYDPKEAENEGSNLNRVFLQAMDQLGVPANPEPCGGYNIGCAKPLMTIDPKSSLRSSSVSGYLEPIVDSRPNLLVLTGATVTRVLFENTDNSGKPKAVGVELYTSNHNARTQIRNIRREVILSTGTFKTPQILECSGLGNPAILNPLGVECIVDLPGVGGNLQDHSAVSFIGEVDPRYVTADILLEPDGLNKHQKLFDERKDGLLADTSSQALCYLSLDHVTKVTGTPHNTIVNQLEQQSREYINKLNPSPAVQRGYEKQRQLLTKWLSERTQAQIEIINFSGHLPINGLSPDITSRKRYFTLTACLVHPFSRGTVQHVPTPLSSSTESQPRIDPNVLSHPLDATLLLQGMEFILHLTETEPYKSAIKSWIFPSELSSIDLKEALKPNADHSLKAQVNDILEAHLRSSVRTTYHPVGTAAMMSKEDGGVVDDRLRVYGVDGLRVADLSVLPYIISAHTVSAAFAVGERAAELVLEDYAASS</sequence>
<evidence type="ECO:0000256" key="11">
    <source>
        <dbReference type="ARBA" id="ARBA00023180"/>
    </source>
</evidence>
<keyword evidence="6" id="KW-0964">Secreted</keyword>
<evidence type="ECO:0000256" key="1">
    <source>
        <dbReference type="ARBA" id="ARBA00001974"/>
    </source>
</evidence>
<evidence type="ECO:0000313" key="22">
    <source>
        <dbReference type="Proteomes" id="UP000559027"/>
    </source>
</evidence>
<evidence type="ECO:0000256" key="6">
    <source>
        <dbReference type="ARBA" id="ARBA00022525"/>
    </source>
</evidence>